<keyword evidence="3" id="KW-0238">DNA-binding</keyword>
<accession>A0A0L6JWI5</accession>
<dbReference type="InterPro" id="IPR013325">
    <property type="entry name" value="RNA_pol_sigma_r2"/>
</dbReference>
<evidence type="ECO:0000256" key="2">
    <source>
        <dbReference type="ARBA" id="ARBA00023082"/>
    </source>
</evidence>
<dbReference type="AlphaFoldDB" id="A0A0L6JWI5"/>
<dbReference type="EMBL" id="LGTC01000001">
    <property type="protein sequence ID" value="KNY30201.1"/>
    <property type="molecule type" value="Genomic_DNA"/>
</dbReference>
<proteinExistence type="predicted"/>
<evidence type="ECO:0000256" key="1">
    <source>
        <dbReference type="ARBA" id="ARBA00023015"/>
    </source>
</evidence>
<feature type="domain" description="RNA polymerase sigma-70 region 2" evidence="5">
    <location>
        <begin position="28"/>
        <end position="96"/>
    </location>
</feature>
<dbReference type="InterPro" id="IPR050239">
    <property type="entry name" value="Sigma-70_RNA_pol_init_factors"/>
</dbReference>
<evidence type="ECO:0000256" key="4">
    <source>
        <dbReference type="ARBA" id="ARBA00023163"/>
    </source>
</evidence>
<sequence length="240" mass="28511">MECKFTNEELVMKYQNGDYKALEIISENNMGLIRHIASRYSVHCNYIDHNDLIQQGWTGLYRAVQTYKADMPNSAKFSTWAGYWIQQAIQRYLEQETPKTNETSLYEEIGEDITLEDCLEDPEALNNLWSYIERQDLRRELEKIMNERLSLKEREILKLRFGWNDNIQWDFRSIGKVFGNTGQNVHTSYKNALYKLRRSPWGQKRIAEHLVEKRLRCRNIPLSTILLEKLHQVQGYALKV</sequence>
<dbReference type="InterPro" id="IPR014284">
    <property type="entry name" value="RNA_pol_sigma-70_dom"/>
</dbReference>
<dbReference type="RefSeq" id="WP_050753904.1">
    <property type="nucleotide sequence ID" value="NZ_JQKC01000038.1"/>
</dbReference>
<dbReference type="InterPro" id="IPR013324">
    <property type="entry name" value="RNA_pol_sigma_r3/r4-like"/>
</dbReference>
<dbReference type="GO" id="GO:0016987">
    <property type="term" value="F:sigma factor activity"/>
    <property type="evidence" value="ECO:0007669"/>
    <property type="project" value="UniProtKB-KW"/>
</dbReference>
<comment type="caution">
    <text evidence="6">The sequence shown here is derived from an EMBL/GenBank/DDBJ whole genome shotgun (WGS) entry which is preliminary data.</text>
</comment>
<dbReference type="SUPFAM" id="SSF88946">
    <property type="entry name" value="Sigma2 domain of RNA polymerase sigma factors"/>
    <property type="match status" value="1"/>
</dbReference>
<dbReference type="PANTHER" id="PTHR30603:SF47">
    <property type="entry name" value="RNA POLYMERASE SIGMA FACTOR SIGD, CHLOROPLASTIC"/>
    <property type="match status" value="1"/>
</dbReference>
<dbReference type="Proteomes" id="UP000036923">
    <property type="component" value="Unassembled WGS sequence"/>
</dbReference>
<protein>
    <submittedName>
        <fullName evidence="6">Putative RNA polymerase, sigma 70 family subunit</fullName>
    </submittedName>
</protein>
<gene>
    <name evidence="6" type="ORF">Bccel_5478</name>
</gene>
<dbReference type="GO" id="GO:0003677">
    <property type="term" value="F:DNA binding"/>
    <property type="evidence" value="ECO:0007669"/>
    <property type="project" value="UniProtKB-KW"/>
</dbReference>
<dbReference type="STRING" id="398512.Bccel_5478"/>
<dbReference type="Gene3D" id="1.20.120.1810">
    <property type="match status" value="1"/>
</dbReference>
<keyword evidence="1" id="KW-0805">Transcription regulation</keyword>
<dbReference type="OrthoDB" id="1779676at2"/>
<evidence type="ECO:0000313" key="7">
    <source>
        <dbReference type="Proteomes" id="UP000036923"/>
    </source>
</evidence>
<keyword evidence="7" id="KW-1185">Reference proteome</keyword>
<evidence type="ECO:0000259" key="5">
    <source>
        <dbReference type="Pfam" id="PF04542"/>
    </source>
</evidence>
<dbReference type="NCBIfam" id="TIGR02937">
    <property type="entry name" value="sigma70-ECF"/>
    <property type="match status" value="1"/>
</dbReference>
<dbReference type="SUPFAM" id="SSF88659">
    <property type="entry name" value="Sigma3 and sigma4 domains of RNA polymerase sigma factors"/>
    <property type="match status" value="1"/>
</dbReference>
<dbReference type="InterPro" id="IPR000943">
    <property type="entry name" value="RNA_pol_sigma70"/>
</dbReference>
<dbReference type="Pfam" id="PF04542">
    <property type="entry name" value="Sigma70_r2"/>
    <property type="match status" value="1"/>
</dbReference>
<dbReference type="PRINTS" id="PR00046">
    <property type="entry name" value="SIGMA70FCT"/>
</dbReference>
<dbReference type="InterPro" id="IPR007627">
    <property type="entry name" value="RNA_pol_sigma70_r2"/>
</dbReference>
<evidence type="ECO:0000313" key="6">
    <source>
        <dbReference type="EMBL" id="KNY30201.1"/>
    </source>
</evidence>
<dbReference type="eggNOG" id="COG0568">
    <property type="taxonomic scope" value="Bacteria"/>
</dbReference>
<dbReference type="Gene3D" id="1.10.10.10">
    <property type="entry name" value="Winged helix-like DNA-binding domain superfamily/Winged helix DNA-binding domain"/>
    <property type="match status" value="1"/>
</dbReference>
<keyword evidence="2" id="KW-0731">Sigma factor</keyword>
<evidence type="ECO:0000256" key="3">
    <source>
        <dbReference type="ARBA" id="ARBA00023125"/>
    </source>
</evidence>
<reference evidence="7" key="1">
    <citation type="submission" date="2015-07" db="EMBL/GenBank/DDBJ databases">
        <title>Near-Complete Genome Sequence of the Cellulolytic Bacterium Bacteroides (Pseudobacteroides) cellulosolvens ATCC 35603.</title>
        <authorList>
            <person name="Dassa B."/>
            <person name="Utturkar S.M."/>
            <person name="Klingeman D.M."/>
            <person name="Hurt R.A."/>
            <person name="Keller M."/>
            <person name="Xu J."/>
            <person name="Reddy Y.H.K."/>
            <person name="Borovok I."/>
            <person name="Grinberg I.R."/>
            <person name="Lamed R."/>
            <person name="Zhivin O."/>
            <person name="Bayer E.A."/>
            <person name="Brown S.D."/>
        </authorList>
    </citation>
    <scope>NUCLEOTIDE SEQUENCE [LARGE SCALE GENOMIC DNA]</scope>
    <source>
        <strain evidence="7">DSM 2933</strain>
    </source>
</reference>
<dbReference type="PANTHER" id="PTHR30603">
    <property type="entry name" value="RNA POLYMERASE SIGMA FACTOR RPO"/>
    <property type="match status" value="1"/>
</dbReference>
<dbReference type="InterPro" id="IPR036388">
    <property type="entry name" value="WH-like_DNA-bd_sf"/>
</dbReference>
<dbReference type="GO" id="GO:0006352">
    <property type="term" value="P:DNA-templated transcription initiation"/>
    <property type="evidence" value="ECO:0007669"/>
    <property type="project" value="InterPro"/>
</dbReference>
<organism evidence="6 7">
    <name type="scientific">Pseudobacteroides cellulosolvens ATCC 35603 = DSM 2933</name>
    <dbReference type="NCBI Taxonomy" id="398512"/>
    <lineage>
        <taxon>Bacteria</taxon>
        <taxon>Bacillati</taxon>
        <taxon>Bacillota</taxon>
        <taxon>Clostridia</taxon>
        <taxon>Eubacteriales</taxon>
        <taxon>Oscillospiraceae</taxon>
        <taxon>Pseudobacteroides</taxon>
    </lineage>
</organism>
<name>A0A0L6JWI5_9FIRM</name>
<keyword evidence="4" id="KW-0804">Transcription</keyword>